<dbReference type="AlphaFoldDB" id="A0A7W7R840"/>
<keyword evidence="1" id="KW-1133">Transmembrane helix</keyword>
<gene>
    <name evidence="2" type="ORF">FHR34_006119</name>
</gene>
<keyword evidence="1" id="KW-0812">Transmembrane</keyword>
<evidence type="ECO:0000256" key="1">
    <source>
        <dbReference type="SAM" id="Phobius"/>
    </source>
</evidence>
<evidence type="ECO:0000313" key="2">
    <source>
        <dbReference type="EMBL" id="MBB4927126.1"/>
    </source>
</evidence>
<proteinExistence type="predicted"/>
<accession>A0A7W7R840</accession>
<protein>
    <submittedName>
        <fullName evidence="2">Uncharacterized protein</fullName>
    </submittedName>
</protein>
<dbReference type="RefSeq" id="WP_184941103.1">
    <property type="nucleotide sequence ID" value="NZ_JACHJV010000001.1"/>
</dbReference>
<dbReference type="Proteomes" id="UP000540506">
    <property type="component" value="Unassembled WGS sequence"/>
</dbReference>
<feature type="transmembrane region" description="Helical" evidence="1">
    <location>
        <begin position="28"/>
        <end position="48"/>
    </location>
</feature>
<name>A0A7W7R840_KITKI</name>
<evidence type="ECO:0000313" key="3">
    <source>
        <dbReference type="Proteomes" id="UP000540506"/>
    </source>
</evidence>
<reference evidence="2 3" key="1">
    <citation type="submission" date="2020-08" db="EMBL/GenBank/DDBJ databases">
        <title>Sequencing the genomes of 1000 actinobacteria strains.</title>
        <authorList>
            <person name="Klenk H.-P."/>
        </authorList>
    </citation>
    <scope>NUCLEOTIDE SEQUENCE [LARGE SCALE GENOMIC DNA]</scope>
    <source>
        <strain evidence="2 3">DSM 41654</strain>
    </source>
</reference>
<keyword evidence="3" id="KW-1185">Reference proteome</keyword>
<sequence>MFFFIALAAAGVLLGAAAHTTLPQFLVAGAVIGAWLLAFGLREGAAWLRHR</sequence>
<organism evidence="2 3">
    <name type="scientific">Kitasatospora kifunensis</name>
    <name type="common">Streptomyces kifunensis</name>
    <dbReference type="NCBI Taxonomy" id="58351"/>
    <lineage>
        <taxon>Bacteria</taxon>
        <taxon>Bacillati</taxon>
        <taxon>Actinomycetota</taxon>
        <taxon>Actinomycetes</taxon>
        <taxon>Kitasatosporales</taxon>
        <taxon>Streptomycetaceae</taxon>
        <taxon>Kitasatospora</taxon>
    </lineage>
</organism>
<comment type="caution">
    <text evidence="2">The sequence shown here is derived from an EMBL/GenBank/DDBJ whole genome shotgun (WGS) entry which is preliminary data.</text>
</comment>
<keyword evidence="1" id="KW-0472">Membrane</keyword>
<dbReference type="EMBL" id="JACHJV010000001">
    <property type="protein sequence ID" value="MBB4927126.1"/>
    <property type="molecule type" value="Genomic_DNA"/>
</dbReference>